<dbReference type="InterPro" id="IPR011006">
    <property type="entry name" value="CheY-like_superfamily"/>
</dbReference>
<protein>
    <recommendedName>
        <fullName evidence="2">histidine kinase</fullName>
        <ecNumber evidence="2">2.7.13.3</ecNumber>
    </recommendedName>
</protein>
<sequence length="419" mass="45093">MTVRILIVDDEPAQMRALCDTLGAHGYETIGRSSSEAALQALRADSYHLLLADLMLPGMDGIALVQAARALDPDLACVIMTGEGSISSAVQAMQVGALDYILKPFRVSVILPVLSRALETRRLRIQNVLLEARLREHAVQLVRMNDDLRTAQQQADRANQAKSAFLSHLSHELRTPLNAILGFAQILLSEKLASTEAQKKQFVGNILTGARHLLKLSNEVLDLAKIESGRLELHLEAVPVGDVLEECRTLVDPQARLRGIGMRCTSAEHLCVRADRMRLKQVLINLLSNAVKYNRDHGAISVQCTESGHDTVRIAVQDTGCGLSAEQQAALYQPFNRLGQESGSQDGCGLGLVLTKHLVEKMGGELGLVSTVGLGSTFWLTLPLAVAPVVIPSLAVLPTTHEEPAQSVTPAAGSTAVAD</sequence>
<dbReference type="PANTHER" id="PTHR43047">
    <property type="entry name" value="TWO-COMPONENT HISTIDINE PROTEIN KINASE"/>
    <property type="match status" value="1"/>
</dbReference>
<keyword evidence="3 6" id="KW-0597">Phosphoprotein</keyword>
<evidence type="ECO:0000259" key="8">
    <source>
        <dbReference type="PROSITE" id="PS50109"/>
    </source>
</evidence>
<dbReference type="GO" id="GO:0000155">
    <property type="term" value="F:phosphorelay sensor kinase activity"/>
    <property type="evidence" value="ECO:0007669"/>
    <property type="project" value="InterPro"/>
</dbReference>
<dbReference type="SUPFAM" id="SSF52172">
    <property type="entry name" value="CheY-like"/>
    <property type="match status" value="1"/>
</dbReference>
<keyword evidence="5" id="KW-0418">Kinase</keyword>
<dbReference type="CDD" id="cd00082">
    <property type="entry name" value="HisKA"/>
    <property type="match status" value="1"/>
</dbReference>
<dbReference type="InterPro" id="IPR001789">
    <property type="entry name" value="Sig_transdc_resp-reg_receiver"/>
</dbReference>
<accession>A0A7X2IT45</accession>
<evidence type="ECO:0000256" key="3">
    <source>
        <dbReference type="ARBA" id="ARBA00022553"/>
    </source>
</evidence>
<dbReference type="AlphaFoldDB" id="A0A7X2IT45"/>
<comment type="caution">
    <text evidence="10">The sequence shown here is derived from an EMBL/GenBank/DDBJ whole genome shotgun (WGS) entry which is preliminary data.</text>
</comment>
<gene>
    <name evidence="10" type="ORF">GJ700_26595</name>
</gene>
<name>A0A7X2IT45_9BURK</name>
<dbReference type="RefSeq" id="WP_154379690.1">
    <property type="nucleotide sequence ID" value="NZ_WKJJ01000019.1"/>
</dbReference>
<feature type="coiled-coil region" evidence="7">
    <location>
        <begin position="134"/>
        <end position="161"/>
    </location>
</feature>
<dbReference type="Gene3D" id="3.30.565.10">
    <property type="entry name" value="Histidine kinase-like ATPase, C-terminal domain"/>
    <property type="match status" value="1"/>
</dbReference>
<dbReference type="InterPro" id="IPR003594">
    <property type="entry name" value="HATPase_dom"/>
</dbReference>
<dbReference type="InterPro" id="IPR036890">
    <property type="entry name" value="HATPase_C_sf"/>
</dbReference>
<dbReference type="InterPro" id="IPR003661">
    <property type="entry name" value="HisK_dim/P_dom"/>
</dbReference>
<dbReference type="SUPFAM" id="SSF47384">
    <property type="entry name" value="Homodimeric domain of signal transducing histidine kinase"/>
    <property type="match status" value="1"/>
</dbReference>
<dbReference type="PRINTS" id="PR00344">
    <property type="entry name" value="BCTRLSENSOR"/>
</dbReference>
<dbReference type="InterPro" id="IPR036097">
    <property type="entry name" value="HisK_dim/P_sf"/>
</dbReference>
<evidence type="ECO:0000259" key="9">
    <source>
        <dbReference type="PROSITE" id="PS50110"/>
    </source>
</evidence>
<dbReference type="PANTHER" id="PTHR43047:SF72">
    <property type="entry name" value="OSMOSENSING HISTIDINE PROTEIN KINASE SLN1"/>
    <property type="match status" value="1"/>
</dbReference>
<dbReference type="SMART" id="SM00388">
    <property type="entry name" value="HisKA"/>
    <property type="match status" value="1"/>
</dbReference>
<dbReference type="Proteomes" id="UP000446768">
    <property type="component" value="Unassembled WGS sequence"/>
</dbReference>
<dbReference type="EC" id="2.7.13.3" evidence="2"/>
<dbReference type="CDD" id="cd16922">
    <property type="entry name" value="HATPase_EvgS-ArcB-TorS-like"/>
    <property type="match status" value="1"/>
</dbReference>
<dbReference type="InterPro" id="IPR004358">
    <property type="entry name" value="Sig_transdc_His_kin-like_C"/>
</dbReference>
<evidence type="ECO:0000256" key="2">
    <source>
        <dbReference type="ARBA" id="ARBA00012438"/>
    </source>
</evidence>
<evidence type="ECO:0000313" key="11">
    <source>
        <dbReference type="Proteomes" id="UP000446768"/>
    </source>
</evidence>
<evidence type="ECO:0000256" key="7">
    <source>
        <dbReference type="SAM" id="Coils"/>
    </source>
</evidence>
<dbReference type="Pfam" id="PF00512">
    <property type="entry name" value="HisKA"/>
    <property type="match status" value="1"/>
</dbReference>
<evidence type="ECO:0000256" key="1">
    <source>
        <dbReference type="ARBA" id="ARBA00000085"/>
    </source>
</evidence>
<feature type="domain" description="Response regulatory" evidence="9">
    <location>
        <begin position="4"/>
        <end position="118"/>
    </location>
</feature>
<dbReference type="EMBL" id="WKJJ01000019">
    <property type="protein sequence ID" value="MRV75292.1"/>
    <property type="molecule type" value="Genomic_DNA"/>
</dbReference>
<keyword evidence="11" id="KW-1185">Reference proteome</keyword>
<dbReference type="SMART" id="SM00387">
    <property type="entry name" value="HATPase_c"/>
    <property type="match status" value="1"/>
</dbReference>
<dbReference type="Gene3D" id="1.10.287.130">
    <property type="match status" value="1"/>
</dbReference>
<dbReference type="Pfam" id="PF00072">
    <property type="entry name" value="Response_reg"/>
    <property type="match status" value="1"/>
</dbReference>
<keyword evidence="7" id="KW-0175">Coiled coil</keyword>
<dbReference type="InterPro" id="IPR005467">
    <property type="entry name" value="His_kinase_dom"/>
</dbReference>
<feature type="modified residue" description="4-aspartylphosphate" evidence="6">
    <location>
        <position position="53"/>
    </location>
</feature>
<proteinExistence type="predicted"/>
<evidence type="ECO:0000256" key="4">
    <source>
        <dbReference type="ARBA" id="ARBA00022679"/>
    </source>
</evidence>
<dbReference type="PROSITE" id="PS50110">
    <property type="entry name" value="RESPONSE_REGULATORY"/>
    <property type="match status" value="1"/>
</dbReference>
<dbReference type="SMART" id="SM00448">
    <property type="entry name" value="REC"/>
    <property type="match status" value="1"/>
</dbReference>
<comment type="catalytic activity">
    <reaction evidence="1">
        <text>ATP + protein L-histidine = ADP + protein N-phospho-L-histidine.</text>
        <dbReference type="EC" id="2.7.13.3"/>
    </reaction>
</comment>
<keyword evidence="4" id="KW-0808">Transferase</keyword>
<dbReference type="PROSITE" id="PS50109">
    <property type="entry name" value="HIS_KIN"/>
    <property type="match status" value="1"/>
</dbReference>
<evidence type="ECO:0000256" key="5">
    <source>
        <dbReference type="ARBA" id="ARBA00022777"/>
    </source>
</evidence>
<dbReference type="GO" id="GO:0005886">
    <property type="term" value="C:plasma membrane"/>
    <property type="evidence" value="ECO:0007669"/>
    <property type="project" value="TreeGrafter"/>
</dbReference>
<dbReference type="Pfam" id="PF02518">
    <property type="entry name" value="HATPase_c"/>
    <property type="match status" value="1"/>
</dbReference>
<evidence type="ECO:0000313" key="10">
    <source>
        <dbReference type="EMBL" id="MRV75292.1"/>
    </source>
</evidence>
<reference evidence="10 11" key="1">
    <citation type="submission" date="2019-11" db="EMBL/GenBank/DDBJ databases">
        <title>Novel species isolated from a subtropical stream in China.</title>
        <authorList>
            <person name="Lu H."/>
        </authorList>
    </citation>
    <scope>NUCLEOTIDE SEQUENCE [LARGE SCALE GENOMIC DNA]</scope>
    <source>
        <strain evidence="10 11">FT92W</strain>
    </source>
</reference>
<feature type="domain" description="Histidine kinase" evidence="8">
    <location>
        <begin position="168"/>
        <end position="386"/>
    </location>
</feature>
<evidence type="ECO:0000256" key="6">
    <source>
        <dbReference type="PROSITE-ProRule" id="PRU00169"/>
    </source>
</evidence>
<organism evidence="10 11">
    <name type="scientific">Pseudoduganella rivuli</name>
    <dbReference type="NCBI Taxonomy" id="2666085"/>
    <lineage>
        <taxon>Bacteria</taxon>
        <taxon>Pseudomonadati</taxon>
        <taxon>Pseudomonadota</taxon>
        <taxon>Betaproteobacteria</taxon>
        <taxon>Burkholderiales</taxon>
        <taxon>Oxalobacteraceae</taxon>
        <taxon>Telluria group</taxon>
        <taxon>Pseudoduganella</taxon>
    </lineage>
</organism>
<dbReference type="SUPFAM" id="SSF55874">
    <property type="entry name" value="ATPase domain of HSP90 chaperone/DNA topoisomerase II/histidine kinase"/>
    <property type="match status" value="1"/>
</dbReference>
<dbReference type="Gene3D" id="3.40.50.2300">
    <property type="match status" value="1"/>
</dbReference>
<dbReference type="GO" id="GO:0009927">
    <property type="term" value="F:histidine phosphotransfer kinase activity"/>
    <property type="evidence" value="ECO:0007669"/>
    <property type="project" value="TreeGrafter"/>
</dbReference>